<accession>A0A2C5YEY9</accession>
<keyword evidence="6" id="KW-0479">Metal-binding</keyword>
<evidence type="ECO:0000313" key="9">
    <source>
        <dbReference type="Proteomes" id="UP000224854"/>
    </source>
</evidence>
<keyword evidence="5" id="KW-0804">Transcription</keyword>
<dbReference type="PANTHER" id="PTHR46077:SF1">
    <property type="entry name" value="TOP1 BINDING ARGININE_SERINE RICH PROTEIN, E3 UBIQUITIN LIGASE"/>
    <property type="match status" value="1"/>
</dbReference>
<dbReference type="Gene3D" id="3.30.40.10">
    <property type="entry name" value="Zinc/RING finger domain, C3HC4 (zinc finger)"/>
    <property type="match status" value="1"/>
</dbReference>
<dbReference type="GO" id="GO:0008270">
    <property type="term" value="F:zinc ion binding"/>
    <property type="evidence" value="ECO:0007669"/>
    <property type="project" value="UniProtKB-KW"/>
</dbReference>
<dbReference type="InterPro" id="IPR013083">
    <property type="entry name" value="Znf_RING/FYVE/PHD"/>
</dbReference>
<dbReference type="GO" id="GO:0000209">
    <property type="term" value="P:protein polyubiquitination"/>
    <property type="evidence" value="ECO:0007669"/>
    <property type="project" value="TreeGrafter"/>
</dbReference>
<keyword evidence="4" id="KW-0805">Transcription regulation</keyword>
<keyword evidence="6" id="KW-0863">Zinc-finger</keyword>
<evidence type="ECO:0000256" key="5">
    <source>
        <dbReference type="ARBA" id="ARBA00023163"/>
    </source>
</evidence>
<dbReference type="InterPro" id="IPR001841">
    <property type="entry name" value="Znf_RING"/>
</dbReference>
<organism evidence="8 9">
    <name type="scientific">Ophiocordyceps australis</name>
    <dbReference type="NCBI Taxonomy" id="1399860"/>
    <lineage>
        <taxon>Eukaryota</taxon>
        <taxon>Fungi</taxon>
        <taxon>Dikarya</taxon>
        <taxon>Ascomycota</taxon>
        <taxon>Pezizomycotina</taxon>
        <taxon>Sordariomycetes</taxon>
        <taxon>Hypocreomycetidae</taxon>
        <taxon>Hypocreales</taxon>
        <taxon>Ophiocordycipitaceae</taxon>
        <taxon>Ophiocordyceps</taxon>
    </lineage>
</organism>
<comment type="caution">
    <text evidence="8">The sequence shown here is derived from an EMBL/GenBank/DDBJ whole genome shotgun (WGS) entry which is preliminary data.</text>
</comment>
<dbReference type="PROSITE" id="PS50089">
    <property type="entry name" value="ZF_RING_2"/>
    <property type="match status" value="1"/>
</dbReference>
<proteinExistence type="predicted"/>
<evidence type="ECO:0000313" key="8">
    <source>
        <dbReference type="EMBL" id="PHH68075.1"/>
    </source>
</evidence>
<evidence type="ECO:0000256" key="1">
    <source>
        <dbReference type="ARBA" id="ARBA00000900"/>
    </source>
</evidence>
<keyword evidence="3" id="KW-0808">Transferase</keyword>
<dbReference type="GO" id="GO:0061630">
    <property type="term" value="F:ubiquitin protein ligase activity"/>
    <property type="evidence" value="ECO:0007669"/>
    <property type="project" value="UniProtKB-EC"/>
</dbReference>
<keyword evidence="9" id="KW-1185">Reference proteome</keyword>
<feature type="domain" description="RING-type" evidence="7">
    <location>
        <begin position="24"/>
        <end position="74"/>
    </location>
</feature>
<evidence type="ECO:0000256" key="4">
    <source>
        <dbReference type="ARBA" id="ARBA00023015"/>
    </source>
</evidence>
<evidence type="ECO:0000256" key="6">
    <source>
        <dbReference type="PROSITE-ProRule" id="PRU00175"/>
    </source>
</evidence>
<dbReference type="PANTHER" id="PTHR46077">
    <property type="entry name" value="E3 UBIQUITIN-PROTEIN LIGASE TOPORS"/>
    <property type="match status" value="1"/>
</dbReference>
<keyword evidence="6" id="KW-0862">Zinc</keyword>
<dbReference type="SUPFAM" id="SSF57850">
    <property type="entry name" value="RING/U-box"/>
    <property type="match status" value="1"/>
</dbReference>
<comment type="catalytic activity">
    <reaction evidence="1">
        <text>S-ubiquitinyl-[E2 ubiquitin-conjugating enzyme]-L-cysteine + [acceptor protein]-L-lysine = [E2 ubiquitin-conjugating enzyme]-L-cysteine + N(6)-ubiquitinyl-[acceptor protein]-L-lysine.</text>
        <dbReference type="EC" id="2.3.2.27"/>
    </reaction>
</comment>
<gene>
    <name evidence="8" type="ORF">CDD82_861</name>
</gene>
<dbReference type="EMBL" id="NJEU01001224">
    <property type="protein sequence ID" value="PHH68075.1"/>
    <property type="molecule type" value="Genomic_DNA"/>
</dbReference>
<sequence length="318" mass="36569">MQQSPCADSTSTGPVQETPAERQCVICFQAITKPCFLKPCGHDEFHHHCIGRWLQYEYSESERSRSLARCPICRASIIDIAATPCQVGQGKQNSHITSLDHVPSRRVNHTSRSRRSTWFRTHDAELRRRQRWTRRESASLDFRRAVYSYSLYSLHMGSNPLSGYREVSRQRFETEMQLQNRARAFLRRDLRAFSWLTTPDMDQDSVWPANSSPTGAQRPRLALEKLVSHIMRLLLVFEIRGSDGHLEDHLVTHLGRANARLFIHELHSFLRSPCHRVEDWDRMVRYDTGAMAAPRQPIRHTVMTALGQGAPSTSNPGP</sequence>
<evidence type="ECO:0000256" key="3">
    <source>
        <dbReference type="ARBA" id="ARBA00022679"/>
    </source>
</evidence>
<dbReference type="AlphaFoldDB" id="A0A2C5YEY9"/>
<dbReference type="SMART" id="SM00184">
    <property type="entry name" value="RING"/>
    <property type="match status" value="1"/>
</dbReference>
<dbReference type="Proteomes" id="UP000224854">
    <property type="component" value="Unassembled WGS sequence"/>
</dbReference>
<protein>
    <recommendedName>
        <fullName evidence="2">RING-type E3 ubiquitin transferase</fullName>
        <ecNumber evidence="2">2.3.2.27</ecNumber>
    </recommendedName>
</protein>
<evidence type="ECO:0000259" key="7">
    <source>
        <dbReference type="PROSITE" id="PS50089"/>
    </source>
</evidence>
<name>A0A2C5YEY9_9HYPO</name>
<evidence type="ECO:0000256" key="2">
    <source>
        <dbReference type="ARBA" id="ARBA00012483"/>
    </source>
</evidence>
<reference evidence="8 9" key="1">
    <citation type="submission" date="2017-06" db="EMBL/GenBank/DDBJ databases">
        <title>Ant-infecting Ophiocordyceps genomes reveal a high diversity of potential behavioral manipulation genes and a possible major role for enterotoxins.</title>
        <authorList>
            <person name="De Bekker C."/>
            <person name="Evans H.C."/>
            <person name="Brachmann A."/>
            <person name="Hughes D.P."/>
        </authorList>
    </citation>
    <scope>NUCLEOTIDE SEQUENCE [LARGE SCALE GENOMIC DNA]</scope>
    <source>
        <strain evidence="8 9">1348a</strain>
    </source>
</reference>
<dbReference type="GO" id="GO:0006513">
    <property type="term" value="P:protein monoubiquitination"/>
    <property type="evidence" value="ECO:0007669"/>
    <property type="project" value="TreeGrafter"/>
</dbReference>
<dbReference type="Pfam" id="PF13639">
    <property type="entry name" value="zf-RING_2"/>
    <property type="match status" value="1"/>
</dbReference>
<dbReference type="OrthoDB" id="21204at2759"/>
<dbReference type="EC" id="2.3.2.27" evidence="2"/>